<dbReference type="KEGG" id="tpz:Tph_c20590"/>
<dbReference type="HOGENOM" id="CLU_3012833_0_0_9"/>
<sequence length="56" mass="6465">MSNQEQRLPGGLRKELFAALQEMQFWLRIMQEHAGLIRNGLDPTEESLLLFSIPNP</sequence>
<keyword evidence="2" id="KW-1185">Reference proteome</keyword>
<proteinExistence type="predicted"/>
<accession>K4LH85</accession>
<name>K4LH85_THEPS</name>
<dbReference type="SUPFAM" id="SSF158430">
    <property type="entry name" value="Bacillus cereus metalloprotein-like"/>
    <property type="match status" value="1"/>
</dbReference>
<reference evidence="1 2" key="1">
    <citation type="journal article" date="2012" name="BMC Genomics">
        <title>Genome-guided analysis of physiological and morphological traits of the fermentative acetate oxidizer Thermacetogenium phaeum.</title>
        <authorList>
            <person name="Oehler D."/>
            <person name="Poehlein A."/>
            <person name="Leimbach A."/>
            <person name="Muller N."/>
            <person name="Daniel R."/>
            <person name="Gottschalk G."/>
            <person name="Schink B."/>
        </authorList>
    </citation>
    <scope>NUCLEOTIDE SEQUENCE [LARGE SCALE GENOMIC DNA]</scope>
    <source>
        <strain evidence="2">ATCC BAA-254 / DSM 26808 / PB</strain>
    </source>
</reference>
<dbReference type="AlphaFoldDB" id="K4LH85"/>
<dbReference type="Gene3D" id="1.20.1260.120">
    <property type="entry name" value="Protein of unknown function DUF2935"/>
    <property type="match status" value="1"/>
</dbReference>
<dbReference type="Proteomes" id="UP000000467">
    <property type="component" value="Chromosome"/>
</dbReference>
<gene>
    <name evidence="1" type="ordered locus">Tph_c20590</name>
</gene>
<evidence type="ECO:0000313" key="1">
    <source>
        <dbReference type="EMBL" id="AFV12253.1"/>
    </source>
</evidence>
<organism evidence="1 2">
    <name type="scientific">Thermacetogenium phaeum (strain ATCC BAA-254 / DSM 26808 / PB)</name>
    <dbReference type="NCBI Taxonomy" id="1089553"/>
    <lineage>
        <taxon>Bacteria</taxon>
        <taxon>Bacillati</taxon>
        <taxon>Bacillota</taxon>
        <taxon>Clostridia</taxon>
        <taxon>Thermoanaerobacterales</taxon>
        <taxon>Thermoanaerobacteraceae</taxon>
        <taxon>Thermacetogenium</taxon>
    </lineage>
</organism>
<dbReference type="OrthoDB" id="1633927at2"/>
<protein>
    <submittedName>
        <fullName evidence="1">Uncharacterized protein</fullName>
    </submittedName>
</protein>
<dbReference type="InterPro" id="IPR021328">
    <property type="entry name" value="CotB-like"/>
</dbReference>
<dbReference type="Pfam" id="PF11155">
    <property type="entry name" value="DUF2935"/>
    <property type="match status" value="1"/>
</dbReference>
<evidence type="ECO:0000313" key="2">
    <source>
        <dbReference type="Proteomes" id="UP000000467"/>
    </source>
</evidence>
<dbReference type="EMBL" id="CP003732">
    <property type="protein sequence ID" value="AFV12253.1"/>
    <property type="molecule type" value="Genomic_DNA"/>
</dbReference>